<dbReference type="CDD" id="cd00866">
    <property type="entry name" value="PEBP_euk"/>
    <property type="match status" value="1"/>
</dbReference>
<sequence>MSAVTRVLNLGRRTCRAQVPRMLGRRLESTYVRPATGVNPTYDEALKVIAEYKAQITAEADAAAKELKQAQDSGASGEKVSELKKRWFDLAVESEIRDSEVLWNAKMGKFDLSRPVYQHLKQKAWLARPLEVLMQRLLQMFVLPDLMDPRVVGIPESQLKISMPGALEAIEPGVVIDPKEAREQLEIELVTFREESRLHTLAMVDLDEPFEEQQTFREQFHWVVANLPFSMTKTKADFAEGDVLLPYIPPHPAKGTPTHRYAVVAFEQSDAGQTRISGVEASRNMVLHEFATKHNLRPVGISFFRATWNESVDEVYRDVLNLPPPSFGSMPKPRKNIGPDGRKISTYENY</sequence>
<accession>A0A9W8LN12</accession>
<comment type="caution">
    <text evidence="2">The sequence shown here is derived from an EMBL/GenBank/DDBJ whole genome shotgun (WGS) entry which is preliminary data.</text>
</comment>
<dbReference type="Pfam" id="PF01161">
    <property type="entry name" value="PBP"/>
    <property type="match status" value="1"/>
</dbReference>
<feature type="compositionally biased region" description="Basic and acidic residues" evidence="1">
    <location>
        <begin position="340"/>
        <end position="350"/>
    </location>
</feature>
<dbReference type="AlphaFoldDB" id="A0A9W8LN12"/>
<dbReference type="GO" id="GO:0005840">
    <property type="term" value="C:ribosome"/>
    <property type="evidence" value="ECO:0007669"/>
    <property type="project" value="UniProtKB-KW"/>
</dbReference>
<evidence type="ECO:0000313" key="2">
    <source>
        <dbReference type="EMBL" id="KAJ2786645.1"/>
    </source>
</evidence>
<dbReference type="InterPro" id="IPR036610">
    <property type="entry name" value="PEBP-like_sf"/>
</dbReference>
<evidence type="ECO:0000313" key="3">
    <source>
        <dbReference type="Proteomes" id="UP001140172"/>
    </source>
</evidence>
<gene>
    <name evidence="2" type="primary">MRPL35</name>
    <name evidence="2" type="ORF">GGI15_001360</name>
</gene>
<dbReference type="OrthoDB" id="2153661at2759"/>
<proteinExistence type="predicted"/>
<dbReference type="SUPFAM" id="SSF49777">
    <property type="entry name" value="PEBP-like"/>
    <property type="match status" value="1"/>
</dbReference>
<name>A0A9W8LN12_9FUNG</name>
<reference evidence="2" key="1">
    <citation type="submission" date="2022-07" db="EMBL/GenBank/DDBJ databases">
        <title>Phylogenomic reconstructions and comparative analyses of Kickxellomycotina fungi.</title>
        <authorList>
            <person name="Reynolds N.K."/>
            <person name="Stajich J.E."/>
            <person name="Barry K."/>
            <person name="Grigoriev I.V."/>
            <person name="Crous P."/>
            <person name="Smith M.E."/>
        </authorList>
    </citation>
    <scope>NUCLEOTIDE SEQUENCE</scope>
    <source>
        <strain evidence="2">BCRC 34489</strain>
    </source>
</reference>
<dbReference type="InterPro" id="IPR035810">
    <property type="entry name" value="PEBP_euk"/>
</dbReference>
<dbReference type="Gene3D" id="1.20.58.1180">
    <property type="match status" value="1"/>
</dbReference>
<organism evidence="2 3">
    <name type="scientific">Coemansia interrupta</name>
    <dbReference type="NCBI Taxonomy" id="1126814"/>
    <lineage>
        <taxon>Eukaryota</taxon>
        <taxon>Fungi</taxon>
        <taxon>Fungi incertae sedis</taxon>
        <taxon>Zoopagomycota</taxon>
        <taxon>Kickxellomycotina</taxon>
        <taxon>Kickxellomycetes</taxon>
        <taxon>Kickxellales</taxon>
        <taxon>Kickxellaceae</taxon>
        <taxon>Coemansia</taxon>
    </lineage>
</organism>
<dbReference type="EMBL" id="JANBUM010000050">
    <property type="protein sequence ID" value="KAJ2786645.1"/>
    <property type="molecule type" value="Genomic_DNA"/>
</dbReference>
<keyword evidence="2" id="KW-0687">Ribonucleoprotein</keyword>
<dbReference type="Proteomes" id="UP001140172">
    <property type="component" value="Unassembled WGS sequence"/>
</dbReference>
<keyword evidence="2" id="KW-0689">Ribosomal protein</keyword>
<dbReference type="Gene3D" id="3.90.280.10">
    <property type="entry name" value="PEBP-like"/>
    <property type="match status" value="1"/>
</dbReference>
<dbReference type="InterPro" id="IPR008914">
    <property type="entry name" value="PEBP"/>
</dbReference>
<protein>
    <submittedName>
        <fullName evidence="2">Mitochondrial 54S ribosomal protein YmL35</fullName>
    </submittedName>
</protein>
<feature type="region of interest" description="Disordered" evidence="1">
    <location>
        <begin position="327"/>
        <end position="350"/>
    </location>
</feature>
<dbReference type="PANTHER" id="PTHR11362:SF82">
    <property type="entry name" value="PHOSPHATIDYLETHANOLAMINE-BINDING PROTEIN 4"/>
    <property type="match status" value="1"/>
</dbReference>
<dbReference type="PANTHER" id="PTHR11362">
    <property type="entry name" value="PHOSPHATIDYLETHANOLAMINE-BINDING PROTEIN"/>
    <property type="match status" value="1"/>
</dbReference>
<keyword evidence="3" id="KW-1185">Reference proteome</keyword>
<evidence type="ECO:0000256" key="1">
    <source>
        <dbReference type="SAM" id="MobiDB-lite"/>
    </source>
</evidence>